<protein>
    <recommendedName>
        <fullName evidence="3">DUF7719 domain-containing protein</fullName>
    </recommendedName>
</protein>
<dbReference type="AlphaFoldDB" id="A0AAE0LZJ1"/>
<keyword evidence="2" id="KW-0472">Membrane</keyword>
<comment type="caution">
    <text evidence="4">The sequence shown here is derived from an EMBL/GenBank/DDBJ whole genome shotgun (WGS) entry which is preliminary data.</text>
</comment>
<evidence type="ECO:0000313" key="4">
    <source>
        <dbReference type="EMBL" id="KAK3313711.1"/>
    </source>
</evidence>
<dbReference type="Pfam" id="PF24841">
    <property type="entry name" value="DUF7719"/>
    <property type="match status" value="1"/>
</dbReference>
<evidence type="ECO:0000256" key="1">
    <source>
        <dbReference type="SAM" id="MobiDB-lite"/>
    </source>
</evidence>
<sequence length="222" mass="25096">MARRRRERSPSNIKLKQPDRAGPTEQTLLELADARGLFEQAKKKEDANKKKKAIQKKSTAQSDDEEGDFELSPTAERILETLLWAVSLTMLHFTLDVLVLHQYSADRILWPKVCTRAGQALLVFGMLVYTLHPHASSPTLIPGLPARVQSAVRQAVFFVTSICAGCYLIYITNMFGYLAVMKQAPPLGCLWVWSVIELDLPWAVLSLACDGFFLWWRGYDIK</sequence>
<proteinExistence type="predicted"/>
<organism evidence="4 5">
    <name type="scientific">Apodospora peruviana</name>
    <dbReference type="NCBI Taxonomy" id="516989"/>
    <lineage>
        <taxon>Eukaryota</taxon>
        <taxon>Fungi</taxon>
        <taxon>Dikarya</taxon>
        <taxon>Ascomycota</taxon>
        <taxon>Pezizomycotina</taxon>
        <taxon>Sordariomycetes</taxon>
        <taxon>Sordariomycetidae</taxon>
        <taxon>Sordariales</taxon>
        <taxon>Lasiosphaeriaceae</taxon>
        <taxon>Apodospora</taxon>
    </lineage>
</organism>
<feature type="domain" description="DUF7719" evidence="3">
    <location>
        <begin position="153"/>
        <end position="221"/>
    </location>
</feature>
<reference evidence="4" key="1">
    <citation type="journal article" date="2023" name="Mol. Phylogenet. Evol.">
        <title>Genome-scale phylogeny and comparative genomics of the fungal order Sordariales.</title>
        <authorList>
            <person name="Hensen N."/>
            <person name="Bonometti L."/>
            <person name="Westerberg I."/>
            <person name="Brannstrom I.O."/>
            <person name="Guillou S."/>
            <person name="Cros-Aarteil S."/>
            <person name="Calhoun S."/>
            <person name="Haridas S."/>
            <person name="Kuo A."/>
            <person name="Mondo S."/>
            <person name="Pangilinan J."/>
            <person name="Riley R."/>
            <person name="LaButti K."/>
            <person name="Andreopoulos B."/>
            <person name="Lipzen A."/>
            <person name="Chen C."/>
            <person name="Yan M."/>
            <person name="Daum C."/>
            <person name="Ng V."/>
            <person name="Clum A."/>
            <person name="Steindorff A."/>
            <person name="Ohm R.A."/>
            <person name="Martin F."/>
            <person name="Silar P."/>
            <person name="Natvig D.O."/>
            <person name="Lalanne C."/>
            <person name="Gautier V."/>
            <person name="Ament-Velasquez S.L."/>
            <person name="Kruys A."/>
            <person name="Hutchinson M.I."/>
            <person name="Powell A.J."/>
            <person name="Barry K."/>
            <person name="Miller A.N."/>
            <person name="Grigoriev I.V."/>
            <person name="Debuchy R."/>
            <person name="Gladieux P."/>
            <person name="Hiltunen Thoren M."/>
            <person name="Johannesson H."/>
        </authorList>
    </citation>
    <scope>NUCLEOTIDE SEQUENCE</scope>
    <source>
        <strain evidence="4">CBS 118394</strain>
    </source>
</reference>
<dbReference type="Proteomes" id="UP001283341">
    <property type="component" value="Unassembled WGS sequence"/>
</dbReference>
<gene>
    <name evidence="4" type="ORF">B0H66DRAFT_358710</name>
</gene>
<evidence type="ECO:0000256" key="2">
    <source>
        <dbReference type="SAM" id="Phobius"/>
    </source>
</evidence>
<keyword evidence="2" id="KW-1133">Transmembrane helix</keyword>
<keyword evidence="5" id="KW-1185">Reference proteome</keyword>
<dbReference type="PANTHER" id="PTHR37846:SF1">
    <property type="entry name" value="DEACETYLASE-LIKE PROTEIN"/>
    <property type="match status" value="1"/>
</dbReference>
<dbReference type="EMBL" id="JAUEDM010000007">
    <property type="protein sequence ID" value="KAK3313711.1"/>
    <property type="molecule type" value="Genomic_DNA"/>
</dbReference>
<accession>A0AAE0LZJ1</accession>
<feature type="transmembrane region" description="Helical" evidence="2">
    <location>
        <begin position="200"/>
        <end position="216"/>
    </location>
</feature>
<dbReference type="InterPro" id="IPR056136">
    <property type="entry name" value="DUF7719"/>
</dbReference>
<feature type="region of interest" description="Disordered" evidence="1">
    <location>
        <begin position="1"/>
        <end position="25"/>
    </location>
</feature>
<evidence type="ECO:0000313" key="5">
    <source>
        <dbReference type="Proteomes" id="UP001283341"/>
    </source>
</evidence>
<evidence type="ECO:0000259" key="3">
    <source>
        <dbReference type="Pfam" id="PF24841"/>
    </source>
</evidence>
<reference evidence="4" key="2">
    <citation type="submission" date="2023-06" db="EMBL/GenBank/DDBJ databases">
        <authorList>
            <consortium name="Lawrence Berkeley National Laboratory"/>
            <person name="Haridas S."/>
            <person name="Hensen N."/>
            <person name="Bonometti L."/>
            <person name="Westerberg I."/>
            <person name="Brannstrom I.O."/>
            <person name="Guillou S."/>
            <person name="Cros-Aarteil S."/>
            <person name="Calhoun S."/>
            <person name="Kuo A."/>
            <person name="Mondo S."/>
            <person name="Pangilinan J."/>
            <person name="Riley R."/>
            <person name="Labutti K."/>
            <person name="Andreopoulos B."/>
            <person name="Lipzen A."/>
            <person name="Chen C."/>
            <person name="Yanf M."/>
            <person name="Daum C."/>
            <person name="Ng V."/>
            <person name="Clum A."/>
            <person name="Steindorff A."/>
            <person name="Ohm R."/>
            <person name="Martin F."/>
            <person name="Silar P."/>
            <person name="Natvig D."/>
            <person name="Lalanne C."/>
            <person name="Gautier V."/>
            <person name="Ament-Velasquez S.L."/>
            <person name="Kruys A."/>
            <person name="Hutchinson M.I."/>
            <person name="Powell A.J."/>
            <person name="Barry K."/>
            <person name="Miller A.N."/>
            <person name="Grigoriev I.V."/>
            <person name="Debuchy R."/>
            <person name="Gladieux P."/>
            <person name="Thoren M.H."/>
            <person name="Johannesson H."/>
        </authorList>
    </citation>
    <scope>NUCLEOTIDE SEQUENCE</scope>
    <source>
        <strain evidence="4">CBS 118394</strain>
    </source>
</reference>
<keyword evidence="2" id="KW-0812">Transmembrane</keyword>
<feature type="transmembrane region" description="Helical" evidence="2">
    <location>
        <begin position="156"/>
        <end position="180"/>
    </location>
</feature>
<dbReference type="PANTHER" id="PTHR37846">
    <property type="entry name" value="YALI0B21296P"/>
    <property type="match status" value="1"/>
</dbReference>
<name>A0AAE0LZJ1_9PEZI</name>
<feature type="region of interest" description="Disordered" evidence="1">
    <location>
        <begin position="40"/>
        <end position="68"/>
    </location>
</feature>